<dbReference type="InParanoid" id="A0A1X7TU23"/>
<protein>
    <submittedName>
        <fullName evidence="1">Uncharacterized protein</fullName>
    </submittedName>
</protein>
<proteinExistence type="predicted"/>
<dbReference type="EnsemblMetazoa" id="Aqu2.1.18395_001">
    <property type="protein sequence ID" value="Aqu2.1.18395_001"/>
    <property type="gene ID" value="Aqu2.1.18395"/>
</dbReference>
<evidence type="ECO:0000313" key="1">
    <source>
        <dbReference type="EnsemblMetazoa" id="Aqu2.1.18395_001"/>
    </source>
</evidence>
<sequence length="22" mass="2494">MKSQKAAKQLIFALFIVGVTHY</sequence>
<name>A0A1X7TU23_AMPQE</name>
<dbReference type="AlphaFoldDB" id="A0A1X7TU23"/>
<accession>A0A1X7TU23</accession>
<organism evidence="1">
    <name type="scientific">Amphimedon queenslandica</name>
    <name type="common">Sponge</name>
    <dbReference type="NCBI Taxonomy" id="400682"/>
    <lineage>
        <taxon>Eukaryota</taxon>
        <taxon>Metazoa</taxon>
        <taxon>Porifera</taxon>
        <taxon>Demospongiae</taxon>
        <taxon>Heteroscleromorpha</taxon>
        <taxon>Haplosclerida</taxon>
        <taxon>Niphatidae</taxon>
        <taxon>Amphimedon</taxon>
    </lineage>
</organism>
<reference evidence="1" key="1">
    <citation type="submission" date="2017-05" db="UniProtKB">
        <authorList>
            <consortium name="EnsemblMetazoa"/>
        </authorList>
    </citation>
    <scope>IDENTIFICATION</scope>
</reference>